<evidence type="ECO:0000313" key="2">
    <source>
        <dbReference type="EMBL" id="QHU36234.1"/>
    </source>
</evidence>
<proteinExistence type="predicted"/>
<sequence>MQEIMLPGAFVLKLKTPRWRLCVVKQVPEQPSSCWMLFGQNRNNPKTGTGTKATFQMEFQSHQDLTLINHLTDLADHDETELRLILVSEPPAVSCIASLWQLQGQEMYRKQLRMASSLHSSLHQDLNMLRISPQMQPQPQQQQPQGNRNQNQQQPKAKQSMHSMQTRSKTRTN</sequence>
<feature type="compositionally biased region" description="Low complexity" evidence="1">
    <location>
        <begin position="135"/>
        <end position="155"/>
    </location>
</feature>
<organism evidence="2">
    <name type="scientific">viral metagenome</name>
    <dbReference type="NCBI Taxonomy" id="1070528"/>
    <lineage>
        <taxon>unclassified sequences</taxon>
        <taxon>metagenomes</taxon>
        <taxon>organismal metagenomes</taxon>
    </lineage>
</organism>
<feature type="compositionally biased region" description="Polar residues" evidence="1">
    <location>
        <begin position="156"/>
        <end position="167"/>
    </location>
</feature>
<evidence type="ECO:0000256" key="1">
    <source>
        <dbReference type="SAM" id="MobiDB-lite"/>
    </source>
</evidence>
<feature type="region of interest" description="Disordered" evidence="1">
    <location>
        <begin position="135"/>
        <end position="173"/>
    </location>
</feature>
<dbReference type="AlphaFoldDB" id="A0A6C0M335"/>
<protein>
    <submittedName>
        <fullName evidence="2">Uncharacterized protein</fullName>
    </submittedName>
</protein>
<reference evidence="2" key="1">
    <citation type="journal article" date="2020" name="Nature">
        <title>Giant virus diversity and host interactions through global metagenomics.</title>
        <authorList>
            <person name="Schulz F."/>
            <person name="Roux S."/>
            <person name="Paez-Espino D."/>
            <person name="Jungbluth S."/>
            <person name="Walsh D.A."/>
            <person name="Denef V.J."/>
            <person name="McMahon K.D."/>
            <person name="Konstantinidis K.T."/>
            <person name="Eloe-Fadrosh E.A."/>
            <person name="Kyrpides N.C."/>
            <person name="Woyke T."/>
        </authorList>
    </citation>
    <scope>NUCLEOTIDE SEQUENCE</scope>
    <source>
        <strain evidence="2">GVMAG-S-1035124-57</strain>
    </source>
</reference>
<dbReference type="EMBL" id="MN740633">
    <property type="protein sequence ID" value="QHU36234.1"/>
    <property type="molecule type" value="Genomic_DNA"/>
</dbReference>
<accession>A0A6C0M335</accession>
<name>A0A6C0M335_9ZZZZ</name>